<dbReference type="InterPro" id="IPR003423">
    <property type="entry name" value="OMP_efflux"/>
</dbReference>
<keyword evidence="6" id="KW-0472">Membrane</keyword>
<dbReference type="Proteomes" id="UP000007721">
    <property type="component" value="Chromosome"/>
</dbReference>
<sequence length="445" mass="49605">MQIIYFALCLLLSFPMMCFAEPKISPRQAILIALEKNHQLQATAHEVTAAEEDVNINRSRYLPRVSFEESAAVSNSPTRVFMMKLDQGKFASSDFDTANLNKPDSYHDFKTALTLEQPLFDLSLLKSTSIAKTAVESQKFAADQKRQDVAVQVYSAWLAVRRAKAYVSIAEQAMAEAKEHLRLAGARVGVGTGLKSEGLRAKTFLFDVEQQLVTASNDLKLAKMQLAMVIGGTPGEEVDIVDDLSVVEMTSTMKELQLLAVENRKDLQAVNKETQKAATAIELARAAYLPTLYASASYQLNDYSVPFGRDNDSWQAGVTLRWEFFSGLKTRNEVNKFKSLERAAQEYQKDYANSIAYQVSENVLRHGEAGKRLELARQAVIDAEESVRLISKRFQNSLSPMVELLDAQTSLNRARAVQVEMENGQALALARIWQSAGIFLKEVLK</sequence>
<accession>B9LZN1</accession>
<evidence type="ECO:0000256" key="7">
    <source>
        <dbReference type="ARBA" id="ARBA00023237"/>
    </source>
</evidence>
<evidence type="ECO:0000256" key="5">
    <source>
        <dbReference type="ARBA" id="ARBA00022692"/>
    </source>
</evidence>
<reference evidence="9 10" key="1">
    <citation type="submission" date="2009-01" db="EMBL/GenBank/DDBJ databases">
        <title>Complete sequence of Geobacter sp. FRC-32.</title>
        <authorList>
            <consortium name="US DOE Joint Genome Institute"/>
            <person name="Lucas S."/>
            <person name="Copeland A."/>
            <person name="Lapidus A."/>
            <person name="Glavina del Rio T."/>
            <person name="Dalin E."/>
            <person name="Tice H."/>
            <person name="Bruce D."/>
            <person name="Goodwin L."/>
            <person name="Pitluck S."/>
            <person name="Saunders E."/>
            <person name="Brettin T."/>
            <person name="Detter J.C."/>
            <person name="Han C."/>
            <person name="Larimer F."/>
            <person name="Land M."/>
            <person name="Hauser L."/>
            <person name="Kyrpides N."/>
            <person name="Ovchinnikova G."/>
            <person name="Kostka J."/>
            <person name="Richardson P."/>
        </authorList>
    </citation>
    <scope>NUCLEOTIDE SEQUENCE [LARGE SCALE GENOMIC DNA]</scope>
    <source>
        <strain evidence="10">DSM 22248 / JCM 15807 / FRC-32</strain>
    </source>
</reference>
<keyword evidence="10" id="KW-1185">Reference proteome</keyword>
<keyword evidence="3" id="KW-0813">Transport</keyword>
<feature type="chain" id="PRO_5002886388" evidence="8">
    <location>
        <begin position="21"/>
        <end position="445"/>
    </location>
</feature>
<evidence type="ECO:0000256" key="4">
    <source>
        <dbReference type="ARBA" id="ARBA00022452"/>
    </source>
</evidence>
<evidence type="ECO:0000313" key="10">
    <source>
        <dbReference type="Proteomes" id="UP000007721"/>
    </source>
</evidence>
<dbReference type="RefSeq" id="WP_012645574.1">
    <property type="nucleotide sequence ID" value="NC_011979.1"/>
</dbReference>
<keyword evidence="7" id="KW-0998">Cell outer membrane</keyword>
<dbReference type="STRING" id="316067.Geob_0476"/>
<evidence type="ECO:0000256" key="6">
    <source>
        <dbReference type="ARBA" id="ARBA00023136"/>
    </source>
</evidence>
<keyword evidence="8" id="KW-0732">Signal</keyword>
<dbReference type="KEGG" id="geo:Geob_0476"/>
<dbReference type="HOGENOM" id="CLU_012817_10_3_7"/>
<organism evidence="9 10">
    <name type="scientific">Geotalea daltonii (strain DSM 22248 / JCM 15807 / FRC-32)</name>
    <name type="common">Geobacter daltonii</name>
    <dbReference type="NCBI Taxonomy" id="316067"/>
    <lineage>
        <taxon>Bacteria</taxon>
        <taxon>Pseudomonadati</taxon>
        <taxon>Thermodesulfobacteriota</taxon>
        <taxon>Desulfuromonadia</taxon>
        <taxon>Geobacterales</taxon>
        <taxon>Geobacteraceae</taxon>
        <taxon>Geotalea</taxon>
    </lineage>
</organism>
<evidence type="ECO:0000256" key="1">
    <source>
        <dbReference type="ARBA" id="ARBA00004442"/>
    </source>
</evidence>
<dbReference type="PANTHER" id="PTHR30026">
    <property type="entry name" value="OUTER MEMBRANE PROTEIN TOLC"/>
    <property type="match status" value="1"/>
</dbReference>
<dbReference type="SUPFAM" id="SSF56954">
    <property type="entry name" value="Outer membrane efflux proteins (OEP)"/>
    <property type="match status" value="1"/>
</dbReference>
<name>B9LZN1_GEODF</name>
<dbReference type="GO" id="GO:0015562">
    <property type="term" value="F:efflux transmembrane transporter activity"/>
    <property type="evidence" value="ECO:0007669"/>
    <property type="project" value="InterPro"/>
</dbReference>
<keyword evidence="4" id="KW-1134">Transmembrane beta strand</keyword>
<dbReference type="PANTHER" id="PTHR30026:SF21">
    <property type="entry name" value="SLR1270 PROTEIN"/>
    <property type="match status" value="1"/>
</dbReference>
<protein>
    <submittedName>
        <fullName evidence="9">Efflux pump, RND family, outer membrane protein</fullName>
    </submittedName>
</protein>
<dbReference type="GO" id="GO:0009279">
    <property type="term" value="C:cell outer membrane"/>
    <property type="evidence" value="ECO:0007669"/>
    <property type="project" value="UniProtKB-SubCell"/>
</dbReference>
<comment type="subcellular location">
    <subcellularLocation>
        <location evidence="1">Cell outer membrane</location>
    </subcellularLocation>
</comment>
<feature type="signal peptide" evidence="8">
    <location>
        <begin position="1"/>
        <end position="20"/>
    </location>
</feature>
<evidence type="ECO:0000256" key="3">
    <source>
        <dbReference type="ARBA" id="ARBA00022448"/>
    </source>
</evidence>
<evidence type="ECO:0000256" key="2">
    <source>
        <dbReference type="ARBA" id="ARBA00007613"/>
    </source>
</evidence>
<dbReference type="AlphaFoldDB" id="B9LZN1"/>
<evidence type="ECO:0000256" key="8">
    <source>
        <dbReference type="SAM" id="SignalP"/>
    </source>
</evidence>
<dbReference type="Pfam" id="PF02321">
    <property type="entry name" value="OEP"/>
    <property type="match status" value="2"/>
</dbReference>
<keyword evidence="5" id="KW-0812">Transmembrane</keyword>
<dbReference type="Gene3D" id="1.20.1600.10">
    <property type="entry name" value="Outer membrane efflux proteins (OEP)"/>
    <property type="match status" value="1"/>
</dbReference>
<comment type="similarity">
    <text evidence="2">Belongs to the outer membrane factor (OMF) (TC 1.B.17) family.</text>
</comment>
<gene>
    <name evidence="9" type="ordered locus">Geob_0476</name>
</gene>
<proteinExistence type="inferred from homology"/>
<evidence type="ECO:0000313" key="9">
    <source>
        <dbReference type="EMBL" id="ACM18845.1"/>
    </source>
</evidence>
<dbReference type="eggNOG" id="COG1538">
    <property type="taxonomic scope" value="Bacteria"/>
</dbReference>
<dbReference type="InterPro" id="IPR051906">
    <property type="entry name" value="TolC-like"/>
</dbReference>
<dbReference type="EMBL" id="CP001390">
    <property type="protein sequence ID" value="ACM18845.1"/>
    <property type="molecule type" value="Genomic_DNA"/>
</dbReference>
<dbReference type="GO" id="GO:0015288">
    <property type="term" value="F:porin activity"/>
    <property type="evidence" value="ECO:0007669"/>
    <property type="project" value="TreeGrafter"/>
</dbReference>
<dbReference type="GO" id="GO:1990281">
    <property type="term" value="C:efflux pump complex"/>
    <property type="evidence" value="ECO:0007669"/>
    <property type="project" value="TreeGrafter"/>
</dbReference>